<evidence type="ECO:0000313" key="2">
    <source>
        <dbReference type="Proteomes" id="UP000075230"/>
    </source>
</evidence>
<accession>A0A146FCI6</accession>
<dbReference type="Proteomes" id="UP000075230">
    <property type="component" value="Unassembled WGS sequence"/>
</dbReference>
<proteinExistence type="predicted"/>
<reference evidence="2" key="2">
    <citation type="submission" date="2016-02" db="EMBL/GenBank/DDBJ databases">
        <title>Genome sequencing of Aspergillus luchuensis NBRC 4314.</title>
        <authorList>
            <person name="Yamada O."/>
        </authorList>
    </citation>
    <scope>NUCLEOTIDE SEQUENCE [LARGE SCALE GENOMIC DNA]</scope>
    <source>
        <strain evidence="2">RIB 2604</strain>
    </source>
</reference>
<dbReference type="EMBL" id="BCWF01000017">
    <property type="protein sequence ID" value="GAT23578.1"/>
    <property type="molecule type" value="Genomic_DNA"/>
</dbReference>
<protein>
    <submittedName>
        <fullName evidence="1">Ubiquitin conjugating enzyme E2</fullName>
    </submittedName>
</protein>
<sequence>MILTERALETLSLDSANGTVPLSDTMQLVEEIPSPSYMKYFRCKQADGNHEQRAGEPTIFLLPLWLFVTK</sequence>
<name>A0A146FCI6_ASPKA</name>
<evidence type="ECO:0000313" key="1">
    <source>
        <dbReference type="EMBL" id="GAT23578.1"/>
    </source>
</evidence>
<dbReference type="AlphaFoldDB" id="A0A146FCI6"/>
<organism evidence="1 2">
    <name type="scientific">Aspergillus kawachii</name>
    <name type="common">White koji mold</name>
    <name type="synonym">Aspergillus awamori var. kawachi</name>
    <dbReference type="NCBI Taxonomy" id="1069201"/>
    <lineage>
        <taxon>Eukaryota</taxon>
        <taxon>Fungi</taxon>
        <taxon>Dikarya</taxon>
        <taxon>Ascomycota</taxon>
        <taxon>Pezizomycotina</taxon>
        <taxon>Eurotiomycetes</taxon>
        <taxon>Eurotiomycetidae</taxon>
        <taxon>Eurotiales</taxon>
        <taxon>Aspergillaceae</taxon>
        <taxon>Aspergillus</taxon>
        <taxon>Aspergillus subgen. Circumdati</taxon>
    </lineage>
</organism>
<reference evidence="1 2" key="1">
    <citation type="journal article" date="2016" name="DNA Res.">
        <title>Genome sequence of Aspergillus luchuensis NBRC 4314.</title>
        <authorList>
            <person name="Yamada O."/>
            <person name="Machida M."/>
            <person name="Hosoyama A."/>
            <person name="Goto M."/>
            <person name="Takahashi T."/>
            <person name="Futagami T."/>
            <person name="Yamagata Y."/>
            <person name="Takeuchi M."/>
            <person name="Kobayashi T."/>
            <person name="Koike H."/>
            <person name="Abe K."/>
            <person name="Asai K."/>
            <person name="Arita M."/>
            <person name="Fujita N."/>
            <person name="Fukuda K."/>
            <person name="Higa K."/>
            <person name="Horikawa H."/>
            <person name="Ishikawa T."/>
            <person name="Jinno K."/>
            <person name="Kato Y."/>
            <person name="Kirimura K."/>
            <person name="Mizutani O."/>
            <person name="Nakasone K."/>
            <person name="Sano M."/>
            <person name="Shiraishi Y."/>
            <person name="Tsukahara M."/>
            <person name="Gomi K."/>
        </authorList>
    </citation>
    <scope>NUCLEOTIDE SEQUENCE [LARGE SCALE GENOMIC DNA]</scope>
    <source>
        <strain evidence="1 2">RIB 2604</strain>
    </source>
</reference>
<gene>
    <name evidence="1" type="ORF">RIB2604_01707170</name>
</gene>
<comment type="caution">
    <text evidence="1">The sequence shown here is derived from an EMBL/GenBank/DDBJ whole genome shotgun (WGS) entry which is preliminary data.</text>
</comment>